<gene>
    <name evidence="2" type="ORF">CHRIB12_LOCUS4915</name>
</gene>
<evidence type="ECO:0000313" key="3">
    <source>
        <dbReference type="Proteomes" id="UP000684084"/>
    </source>
</evidence>
<comment type="caution">
    <text evidence="2">The sequence shown here is derived from an EMBL/GenBank/DDBJ whole genome shotgun (WGS) entry which is preliminary data.</text>
</comment>
<sequence>MKKCWDSDPSKRPTADEINREWGIVSKIGFKEAFEQAEKKRLELIQEQARNKRLELIGALEQELEQELEQTKEKRLKLKEEQAKERRLELIQEQAKEKRIELLRQARKKRSQLIQELEQARKKKLELIQEVLEQAEKKRLELIQLKKLGPEFSEKPHPKAIYTISVKQEYITKEYELDINKVQSSSTQYINSSVQVSNLQHQNVSGPLNNLTTNSLRKRNIEELDIETQKSKKNRERY</sequence>
<keyword evidence="1" id="KW-0175">Coiled coil</keyword>
<dbReference type="EMBL" id="CAGKOT010000007">
    <property type="protein sequence ID" value="CAB5350215.1"/>
    <property type="molecule type" value="Genomic_DNA"/>
</dbReference>
<dbReference type="Proteomes" id="UP000684084">
    <property type="component" value="Unassembled WGS sequence"/>
</dbReference>
<evidence type="ECO:0000313" key="2">
    <source>
        <dbReference type="EMBL" id="CAB5350215.1"/>
    </source>
</evidence>
<organism evidence="2 3">
    <name type="scientific">Rhizophagus irregularis</name>
    <dbReference type="NCBI Taxonomy" id="588596"/>
    <lineage>
        <taxon>Eukaryota</taxon>
        <taxon>Fungi</taxon>
        <taxon>Fungi incertae sedis</taxon>
        <taxon>Mucoromycota</taxon>
        <taxon>Glomeromycotina</taxon>
        <taxon>Glomeromycetes</taxon>
        <taxon>Glomerales</taxon>
        <taxon>Glomeraceae</taxon>
        <taxon>Rhizophagus</taxon>
    </lineage>
</organism>
<dbReference type="AlphaFoldDB" id="A0A915YWH5"/>
<proteinExistence type="predicted"/>
<name>A0A915YWH5_9GLOM</name>
<protein>
    <submittedName>
        <fullName evidence="2">Uncharacterized protein</fullName>
    </submittedName>
</protein>
<dbReference type="VEuPathDB" id="FungiDB:RhiirFUN_023052"/>
<evidence type="ECO:0000256" key="1">
    <source>
        <dbReference type="SAM" id="Coils"/>
    </source>
</evidence>
<reference evidence="2" key="1">
    <citation type="submission" date="2020-05" db="EMBL/GenBank/DDBJ databases">
        <authorList>
            <person name="Rincon C."/>
            <person name="Sanders R I."/>
            <person name="Robbins C."/>
            <person name="Chaturvedi A."/>
        </authorList>
    </citation>
    <scope>NUCLEOTIDE SEQUENCE</scope>
    <source>
        <strain evidence="2">CHB12</strain>
    </source>
</reference>
<accession>A0A915YWH5</accession>
<feature type="coiled-coil region" evidence="1">
    <location>
        <begin position="54"/>
        <end position="148"/>
    </location>
</feature>
<dbReference type="OrthoDB" id="2431693at2759"/>